<dbReference type="Pfam" id="PF11838">
    <property type="entry name" value="ERAP1_C"/>
    <property type="match status" value="1"/>
</dbReference>
<dbReference type="InterPro" id="IPR045357">
    <property type="entry name" value="Aminopeptidase_N-like_N"/>
</dbReference>
<dbReference type="GO" id="GO:0005737">
    <property type="term" value="C:cytoplasm"/>
    <property type="evidence" value="ECO:0007669"/>
    <property type="project" value="TreeGrafter"/>
</dbReference>
<dbReference type="InterPro" id="IPR014782">
    <property type="entry name" value="Peptidase_M1_dom"/>
</dbReference>
<dbReference type="FunFam" id="2.60.40.1730:FF:000002">
    <property type="entry name" value="Aminopeptidase"/>
    <property type="match status" value="1"/>
</dbReference>
<keyword evidence="3 11" id="KW-0645">Protease</keyword>
<feature type="binding site" evidence="9">
    <location>
        <position position="322"/>
    </location>
    <ligand>
        <name>Zn(2+)</name>
        <dbReference type="ChEBI" id="CHEBI:29105"/>
        <note>catalytic</note>
    </ligand>
</feature>
<dbReference type="GO" id="GO:0042277">
    <property type="term" value="F:peptide binding"/>
    <property type="evidence" value="ECO:0007669"/>
    <property type="project" value="TreeGrafter"/>
</dbReference>
<dbReference type="STRING" id="578462.A0A0L0SXF6"/>
<dbReference type="InterPro" id="IPR024571">
    <property type="entry name" value="ERAP1-like_C_dom"/>
</dbReference>
<feature type="binding site" evidence="9">
    <location>
        <position position="345"/>
    </location>
    <ligand>
        <name>Zn(2+)</name>
        <dbReference type="ChEBI" id="CHEBI:29105"/>
        <note>catalytic</note>
    </ligand>
</feature>
<feature type="active site" description="Proton acceptor" evidence="8">
    <location>
        <position position="323"/>
    </location>
</feature>
<keyword evidence="7 11" id="KW-0482">Metalloprotease</keyword>
<dbReference type="AlphaFoldDB" id="A0A0L0SXF6"/>
<protein>
    <recommendedName>
        <fullName evidence="11">Aminopeptidase</fullName>
        <ecNumber evidence="11">3.4.11.-</ecNumber>
    </recommendedName>
</protein>
<proteinExistence type="inferred from homology"/>
<dbReference type="InterPro" id="IPR027268">
    <property type="entry name" value="Peptidase_M4/M1_CTD_sf"/>
</dbReference>
<reference evidence="16" key="2">
    <citation type="submission" date="2009-11" db="EMBL/GenBank/DDBJ databases">
        <title>The Genome Sequence of Allomyces macrogynus strain ATCC 38327.</title>
        <authorList>
            <consortium name="The Broad Institute Genome Sequencing Platform"/>
            <person name="Russ C."/>
            <person name="Cuomo C."/>
            <person name="Shea T."/>
            <person name="Young S.K."/>
            <person name="Zeng Q."/>
            <person name="Koehrsen M."/>
            <person name="Haas B."/>
            <person name="Borodovsky M."/>
            <person name="Guigo R."/>
            <person name="Alvarado L."/>
            <person name="Berlin A."/>
            <person name="Borenstein D."/>
            <person name="Chen Z."/>
            <person name="Engels R."/>
            <person name="Freedman E."/>
            <person name="Gellesch M."/>
            <person name="Goldberg J."/>
            <person name="Griggs A."/>
            <person name="Gujja S."/>
            <person name="Heiman D."/>
            <person name="Hepburn T."/>
            <person name="Howarth C."/>
            <person name="Jen D."/>
            <person name="Larson L."/>
            <person name="Lewis B."/>
            <person name="Mehta T."/>
            <person name="Park D."/>
            <person name="Pearson M."/>
            <person name="Roberts A."/>
            <person name="Saif S."/>
            <person name="Shenoy N."/>
            <person name="Sisk P."/>
            <person name="Stolte C."/>
            <person name="Sykes S."/>
            <person name="Walk T."/>
            <person name="White J."/>
            <person name="Yandava C."/>
            <person name="Burger G."/>
            <person name="Gray M.W."/>
            <person name="Holland P.W.H."/>
            <person name="King N."/>
            <person name="Lang F.B.F."/>
            <person name="Roger A.J."/>
            <person name="Ruiz-Trillo I."/>
            <person name="Lander E."/>
            <person name="Nusbaum C."/>
        </authorList>
    </citation>
    <scope>NUCLEOTIDE SEQUENCE [LARGE SCALE GENOMIC DNA]</scope>
    <source>
        <strain evidence="16">ATCC 38327</strain>
    </source>
</reference>
<name>A0A0L0SXF6_ALLM3</name>
<dbReference type="InterPro" id="IPR034016">
    <property type="entry name" value="M1_APN-typ"/>
</dbReference>
<keyword evidence="2 11" id="KW-0031">Aminopeptidase</keyword>
<keyword evidence="4 9" id="KW-0479">Metal-binding</keyword>
<evidence type="ECO:0000259" key="13">
    <source>
        <dbReference type="Pfam" id="PF11838"/>
    </source>
</evidence>
<dbReference type="Gene3D" id="2.60.40.1910">
    <property type="match status" value="1"/>
</dbReference>
<dbReference type="GO" id="GO:0008270">
    <property type="term" value="F:zinc ion binding"/>
    <property type="evidence" value="ECO:0007669"/>
    <property type="project" value="UniProtKB-UniRule"/>
</dbReference>
<feature type="site" description="Transition state stabilizer" evidence="10">
    <location>
        <position position="408"/>
    </location>
</feature>
<evidence type="ECO:0000256" key="8">
    <source>
        <dbReference type="PIRSR" id="PIRSR634016-1"/>
    </source>
</evidence>
<evidence type="ECO:0000259" key="12">
    <source>
        <dbReference type="Pfam" id="PF01433"/>
    </source>
</evidence>
<dbReference type="PRINTS" id="PR00756">
    <property type="entry name" value="ALADIPTASE"/>
</dbReference>
<dbReference type="Gene3D" id="2.60.40.1730">
    <property type="entry name" value="tricorn interacting facor f3 domain"/>
    <property type="match status" value="1"/>
</dbReference>
<dbReference type="PANTHER" id="PTHR11533">
    <property type="entry name" value="PROTEASE M1 ZINC METALLOPROTEASE"/>
    <property type="match status" value="1"/>
</dbReference>
<keyword evidence="16" id="KW-1185">Reference proteome</keyword>
<keyword evidence="5 11" id="KW-0378">Hydrolase</keyword>
<feature type="domain" description="ERAP1-like C-terminal" evidence="13">
    <location>
        <begin position="564"/>
        <end position="881"/>
    </location>
</feature>
<organism evidence="15 16">
    <name type="scientific">Allomyces macrogynus (strain ATCC 38327)</name>
    <name type="common">Allomyces javanicus var. macrogynus</name>
    <dbReference type="NCBI Taxonomy" id="578462"/>
    <lineage>
        <taxon>Eukaryota</taxon>
        <taxon>Fungi</taxon>
        <taxon>Fungi incertae sedis</taxon>
        <taxon>Blastocladiomycota</taxon>
        <taxon>Blastocladiomycetes</taxon>
        <taxon>Blastocladiales</taxon>
        <taxon>Blastocladiaceae</taxon>
        <taxon>Allomyces</taxon>
    </lineage>
</organism>
<feature type="domain" description="Aminopeptidase N-like N-terminal" evidence="14">
    <location>
        <begin position="26"/>
        <end position="209"/>
    </location>
</feature>
<evidence type="ECO:0000256" key="3">
    <source>
        <dbReference type="ARBA" id="ARBA00022670"/>
    </source>
</evidence>
<dbReference type="EC" id="3.4.11.-" evidence="11"/>
<keyword evidence="6 9" id="KW-0862">Zinc</keyword>
<feature type="binding site" evidence="9">
    <location>
        <position position="326"/>
    </location>
    <ligand>
        <name>Zn(2+)</name>
        <dbReference type="ChEBI" id="CHEBI:29105"/>
        <note>catalytic</note>
    </ligand>
</feature>
<dbReference type="Gene3D" id="1.25.50.20">
    <property type="match status" value="1"/>
</dbReference>
<dbReference type="EMBL" id="GG745352">
    <property type="protein sequence ID" value="KNE67243.1"/>
    <property type="molecule type" value="Genomic_DNA"/>
</dbReference>
<dbReference type="VEuPathDB" id="FungiDB:AMAG_12313"/>
<dbReference type="InterPro" id="IPR042097">
    <property type="entry name" value="Aminopeptidase_N-like_N_sf"/>
</dbReference>
<evidence type="ECO:0000256" key="4">
    <source>
        <dbReference type="ARBA" id="ARBA00022723"/>
    </source>
</evidence>
<gene>
    <name evidence="15" type="ORF">AMAG_12313</name>
</gene>
<evidence type="ECO:0000259" key="14">
    <source>
        <dbReference type="Pfam" id="PF17900"/>
    </source>
</evidence>
<evidence type="ECO:0000256" key="7">
    <source>
        <dbReference type="ARBA" id="ARBA00023049"/>
    </source>
</evidence>
<evidence type="ECO:0000313" key="16">
    <source>
        <dbReference type="Proteomes" id="UP000054350"/>
    </source>
</evidence>
<evidence type="ECO:0000256" key="5">
    <source>
        <dbReference type="ARBA" id="ARBA00022801"/>
    </source>
</evidence>
<dbReference type="Pfam" id="PF01433">
    <property type="entry name" value="Peptidase_M1"/>
    <property type="match status" value="1"/>
</dbReference>
<dbReference type="FunFam" id="1.10.390.10:FF:000001">
    <property type="entry name" value="Aminopeptidase"/>
    <property type="match status" value="1"/>
</dbReference>
<dbReference type="Gene3D" id="1.10.390.10">
    <property type="entry name" value="Neutral Protease Domain 2"/>
    <property type="match status" value="1"/>
</dbReference>
<dbReference type="InterPro" id="IPR001930">
    <property type="entry name" value="Peptidase_M1"/>
</dbReference>
<comment type="similarity">
    <text evidence="1 11">Belongs to the peptidase M1 family.</text>
</comment>
<evidence type="ECO:0000256" key="10">
    <source>
        <dbReference type="PIRSR" id="PIRSR634016-4"/>
    </source>
</evidence>
<dbReference type="GO" id="GO:0043171">
    <property type="term" value="P:peptide catabolic process"/>
    <property type="evidence" value="ECO:0007669"/>
    <property type="project" value="TreeGrafter"/>
</dbReference>
<dbReference type="CDD" id="cd09601">
    <property type="entry name" value="M1_APN-Q_like"/>
    <property type="match status" value="1"/>
</dbReference>
<accession>A0A0L0SXF6</accession>
<dbReference type="InterPro" id="IPR050344">
    <property type="entry name" value="Peptidase_M1_aminopeptidases"/>
</dbReference>
<dbReference type="SUPFAM" id="SSF55486">
    <property type="entry name" value="Metalloproteases ('zincins'), catalytic domain"/>
    <property type="match status" value="1"/>
</dbReference>
<dbReference type="Pfam" id="PF17900">
    <property type="entry name" value="Peptidase_M1_N"/>
    <property type="match status" value="1"/>
</dbReference>
<reference evidence="15 16" key="1">
    <citation type="submission" date="2009-11" db="EMBL/GenBank/DDBJ databases">
        <title>Annotation of Allomyces macrogynus ATCC 38327.</title>
        <authorList>
            <consortium name="The Broad Institute Genome Sequencing Platform"/>
            <person name="Russ C."/>
            <person name="Cuomo C."/>
            <person name="Burger G."/>
            <person name="Gray M.W."/>
            <person name="Holland P.W.H."/>
            <person name="King N."/>
            <person name="Lang F.B.F."/>
            <person name="Roger A.J."/>
            <person name="Ruiz-Trillo I."/>
            <person name="Young S.K."/>
            <person name="Zeng Q."/>
            <person name="Gargeya S."/>
            <person name="Fitzgerald M."/>
            <person name="Haas B."/>
            <person name="Abouelleil A."/>
            <person name="Alvarado L."/>
            <person name="Arachchi H.M."/>
            <person name="Berlin A."/>
            <person name="Chapman S.B."/>
            <person name="Gearin G."/>
            <person name="Goldberg J."/>
            <person name="Griggs A."/>
            <person name="Gujja S."/>
            <person name="Hansen M."/>
            <person name="Heiman D."/>
            <person name="Howarth C."/>
            <person name="Larimer J."/>
            <person name="Lui A."/>
            <person name="MacDonald P.J.P."/>
            <person name="McCowen C."/>
            <person name="Montmayeur A."/>
            <person name="Murphy C."/>
            <person name="Neiman D."/>
            <person name="Pearson M."/>
            <person name="Priest M."/>
            <person name="Roberts A."/>
            <person name="Saif S."/>
            <person name="Shea T."/>
            <person name="Sisk P."/>
            <person name="Stolte C."/>
            <person name="Sykes S."/>
            <person name="Wortman J."/>
            <person name="Nusbaum C."/>
            <person name="Birren B."/>
        </authorList>
    </citation>
    <scope>NUCLEOTIDE SEQUENCE [LARGE SCALE GENOMIC DNA]</scope>
    <source>
        <strain evidence="15 16">ATCC 38327</strain>
    </source>
</reference>
<dbReference type="FunFam" id="1.25.50.20:FF:000002">
    <property type="entry name" value="Aminopeptidase"/>
    <property type="match status" value="1"/>
</dbReference>
<evidence type="ECO:0000256" key="2">
    <source>
        <dbReference type="ARBA" id="ARBA00022438"/>
    </source>
</evidence>
<dbReference type="Proteomes" id="UP000054350">
    <property type="component" value="Unassembled WGS sequence"/>
</dbReference>
<dbReference type="GO" id="GO:0016020">
    <property type="term" value="C:membrane"/>
    <property type="evidence" value="ECO:0007669"/>
    <property type="project" value="TreeGrafter"/>
</dbReference>
<sequence>MCRNVAAATHGDAGAPRRVQLPQTVKPSHYDVTIVPDFTRFTFDGEVTVNLRTLAEVDAIVLNAFEITIHSATVTARDYTFTCESAVYDSDEQTATLPIGATIGAGLDATLKIAYSGIMNDQMAGFYRSQYEVRGATKYMGVTQFEATDARRAVPCWDEPALKATFDVTLVVDSHLTALSNGDVVSDTPRKDGKRVVKFARTPLMATYLLAWVIGELEWIEAWTRPSKHLPNPVRVRVYTTEGLVQQGRFALAVAVKTLEHFSKVFGIPYPLTKYDQVAVPDFAAGAMENWGLVTFRTVALLVDDETGSEATKKWVNTTVTHELAHQWFGNLVTMDQWDALWLNEGFASWVSLVGSDHLFPEHDVWTQFLADDKNTALVVDGLRSSHPIHVEVLDAKEIIQIFDGVSYSKGCSVIHMLTQWLGLDVFFKGIRAYLKKYAYANATTDNLWDALAEASGQDVRSFMSVWTSKTGFPVLRVDESPLPAGEHGLRLHLSQKRYLRTGDLKPEEDTTVWPLPLNVAVAAPTPRIVSHEVMITKTLDLDLAVDPAVAARLGLTSGHELTYLLNQDAAGLYRVAYSSAALTRIERAIRHGHIGVRDRLAIVDDAFALARAGYAPTAQFLSLLASVIPAETEYVVLSTVAAAVEALDFAFSDATAEVRAHLDELRRTVFAPHAKRLGFDAQPGESALNKMLRPIMLNVAGRAGDKWVIEEARKRFDRFIYEQDSSAVSSDLYGVVLQLVVAHGGQPEWDAVRTTFKTTQDIDLRYASLRALGAARKPELIQAALDFSMDADHVRPQDLYYVWGPLASSPAARHHVWTFFTSNWDTLFKRYEGNLGMLGTCVDMAVRFSTREGINKAKQFFEDKDTKACTRNLAQAYDRCESNITWHERDAAEVAKWLDDWALEAKYGY</sequence>
<dbReference type="GO" id="GO:0070006">
    <property type="term" value="F:metalloaminopeptidase activity"/>
    <property type="evidence" value="ECO:0007669"/>
    <property type="project" value="TreeGrafter"/>
</dbReference>
<dbReference type="SUPFAM" id="SSF63737">
    <property type="entry name" value="Leukotriene A4 hydrolase N-terminal domain"/>
    <property type="match status" value="1"/>
</dbReference>
<dbReference type="GO" id="GO:0006508">
    <property type="term" value="P:proteolysis"/>
    <property type="evidence" value="ECO:0007669"/>
    <property type="project" value="UniProtKB-KW"/>
</dbReference>
<evidence type="ECO:0000256" key="1">
    <source>
        <dbReference type="ARBA" id="ARBA00010136"/>
    </source>
</evidence>
<dbReference type="PANTHER" id="PTHR11533:SF174">
    <property type="entry name" value="PUROMYCIN-SENSITIVE AMINOPEPTIDASE-RELATED"/>
    <property type="match status" value="1"/>
</dbReference>
<dbReference type="OMA" id="SHAIELW"/>
<dbReference type="eggNOG" id="KOG1046">
    <property type="taxonomic scope" value="Eukaryota"/>
</dbReference>
<comment type="cofactor">
    <cofactor evidence="9 11">
        <name>Zn(2+)</name>
        <dbReference type="ChEBI" id="CHEBI:29105"/>
    </cofactor>
    <text evidence="9 11">Binds 1 zinc ion per subunit.</text>
</comment>
<evidence type="ECO:0000256" key="6">
    <source>
        <dbReference type="ARBA" id="ARBA00022833"/>
    </source>
</evidence>
<dbReference type="OrthoDB" id="10031169at2759"/>
<dbReference type="GO" id="GO:0005615">
    <property type="term" value="C:extracellular space"/>
    <property type="evidence" value="ECO:0007669"/>
    <property type="project" value="TreeGrafter"/>
</dbReference>
<evidence type="ECO:0000313" key="15">
    <source>
        <dbReference type="EMBL" id="KNE67243.1"/>
    </source>
</evidence>
<evidence type="ECO:0000256" key="9">
    <source>
        <dbReference type="PIRSR" id="PIRSR634016-3"/>
    </source>
</evidence>
<evidence type="ECO:0000256" key="11">
    <source>
        <dbReference type="RuleBase" id="RU364040"/>
    </source>
</evidence>
<feature type="domain" description="Peptidase M1 membrane alanine aminopeptidase" evidence="12">
    <location>
        <begin position="250"/>
        <end position="467"/>
    </location>
</feature>